<accession>A0A163T4N5</accession>
<evidence type="ECO:0000256" key="2">
    <source>
        <dbReference type="ARBA" id="ARBA00008814"/>
    </source>
</evidence>
<dbReference type="Proteomes" id="UP000076447">
    <property type="component" value="Unassembled WGS sequence"/>
</dbReference>
<dbReference type="InterPro" id="IPR002491">
    <property type="entry name" value="ABC_transptr_periplasmic_BD"/>
</dbReference>
<proteinExistence type="inferred from homology"/>
<dbReference type="PROSITE" id="PS50983">
    <property type="entry name" value="FE_B12_PBP"/>
    <property type="match status" value="1"/>
</dbReference>
<evidence type="ECO:0000259" key="5">
    <source>
        <dbReference type="PROSITE" id="PS50983"/>
    </source>
</evidence>
<organism evidence="6 7">
    <name type="scientific">Oerskovia enterophila</name>
    <dbReference type="NCBI Taxonomy" id="43678"/>
    <lineage>
        <taxon>Bacteria</taxon>
        <taxon>Bacillati</taxon>
        <taxon>Actinomycetota</taxon>
        <taxon>Actinomycetes</taxon>
        <taxon>Micrococcales</taxon>
        <taxon>Cellulomonadaceae</taxon>
        <taxon>Oerskovia</taxon>
    </lineage>
</organism>
<evidence type="ECO:0000313" key="6">
    <source>
        <dbReference type="EMBL" id="KZM37091.1"/>
    </source>
</evidence>
<feature type="domain" description="Fe/B12 periplasmic-binding" evidence="5">
    <location>
        <begin position="72"/>
        <end position="342"/>
    </location>
</feature>
<evidence type="ECO:0000256" key="4">
    <source>
        <dbReference type="ARBA" id="ARBA00022729"/>
    </source>
</evidence>
<comment type="similarity">
    <text evidence="2">Belongs to the bacterial solute-binding protein 8 family.</text>
</comment>
<name>A0A163T4N5_9CELL</name>
<keyword evidence="4" id="KW-0732">Signal</keyword>
<dbReference type="PANTHER" id="PTHR30532">
    <property type="entry name" value="IRON III DICITRATE-BINDING PERIPLASMIC PROTEIN"/>
    <property type="match status" value="1"/>
</dbReference>
<dbReference type="RefSeq" id="WP_068706740.1">
    <property type="nucleotide sequence ID" value="NZ_LRIE01000029.1"/>
</dbReference>
<comment type="caution">
    <text evidence="6">The sequence shown here is derived from an EMBL/GenBank/DDBJ whole genome shotgun (WGS) entry which is preliminary data.</text>
</comment>
<protein>
    <submittedName>
        <fullName evidence="6">Putative ABC transporter substrate-binding lipoprotein YhfQ</fullName>
    </submittedName>
</protein>
<dbReference type="Pfam" id="PF01497">
    <property type="entry name" value="Peripla_BP_2"/>
    <property type="match status" value="1"/>
</dbReference>
<evidence type="ECO:0000313" key="7">
    <source>
        <dbReference type="Proteomes" id="UP000076447"/>
    </source>
</evidence>
<keyword evidence="3" id="KW-0813">Transport</keyword>
<dbReference type="PANTHER" id="PTHR30532:SF1">
    <property type="entry name" value="IRON(3+)-HYDROXAMATE-BINDING PROTEIN FHUD"/>
    <property type="match status" value="1"/>
</dbReference>
<gene>
    <name evidence="6" type="primary">yhfQ_1</name>
    <name evidence="6" type="ORF">OJAG_02210</name>
</gene>
<dbReference type="PATRIC" id="fig|43678.3.peg.234"/>
<sequence>MSSSRSLTAARGTRTSRATAWLVVPALAAVLAVGGCAGGTSQAGEPAGSSAEAGTRTVETAFGPVTIPTDPQSVVALEGGTGPLLEAGIVPVATADGDWADSFLPAEHEQVADLPIVMGADGWDYERIASLEPDLIVGFVRGGKEEELSAEKKADFDKLSQIAPTVLIRATGSATVKDASVEIATALGAGEEAEATKAAYEARVAEIKETYGDVIAANTFAGLDSFEEVTVYSQISWLGGILADIGAPLPAVVADETTENGACLSYEQLGQVADATVVLHEQTVDGAPGPGAEELAAAATYQSLPAVTAGHAYGIRYFFADRYSLALDVLDQLEVVLEDLQA</sequence>
<reference evidence="6 7" key="1">
    <citation type="submission" date="2016-01" db="EMBL/GenBank/DDBJ databases">
        <title>Genome sequence of Oerskovia enterophila VJag, an agar and cellulose degrading bacterium.</title>
        <authorList>
            <person name="Poehlein A."/>
            <person name="Jag V."/>
            <person name="Bengelsdorf F."/>
            <person name="Duerre P."/>
            <person name="Daniel R."/>
        </authorList>
    </citation>
    <scope>NUCLEOTIDE SEQUENCE [LARGE SCALE GENOMIC DNA]</scope>
    <source>
        <strain evidence="6 7">VJag</strain>
    </source>
</reference>
<dbReference type="STRING" id="43678.OJAG_02210"/>
<dbReference type="GO" id="GO:0030288">
    <property type="term" value="C:outer membrane-bounded periplasmic space"/>
    <property type="evidence" value="ECO:0007669"/>
    <property type="project" value="TreeGrafter"/>
</dbReference>
<evidence type="ECO:0000256" key="1">
    <source>
        <dbReference type="ARBA" id="ARBA00004196"/>
    </source>
</evidence>
<dbReference type="AlphaFoldDB" id="A0A163T4N5"/>
<dbReference type="SUPFAM" id="SSF53807">
    <property type="entry name" value="Helical backbone' metal receptor"/>
    <property type="match status" value="1"/>
</dbReference>
<dbReference type="InterPro" id="IPR051313">
    <property type="entry name" value="Bact_iron-sidero_bind"/>
</dbReference>
<comment type="subcellular location">
    <subcellularLocation>
        <location evidence="1">Cell envelope</location>
    </subcellularLocation>
</comment>
<dbReference type="GO" id="GO:1901678">
    <property type="term" value="P:iron coordination entity transport"/>
    <property type="evidence" value="ECO:0007669"/>
    <property type="project" value="UniProtKB-ARBA"/>
</dbReference>
<dbReference type="EMBL" id="LRIE01000029">
    <property type="protein sequence ID" value="KZM37091.1"/>
    <property type="molecule type" value="Genomic_DNA"/>
</dbReference>
<evidence type="ECO:0000256" key="3">
    <source>
        <dbReference type="ARBA" id="ARBA00022448"/>
    </source>
</evidence>
<keyword evidence="6" id="KW-0449">Lipoprotein</keyword>
<dbReference type="OrthoDB" id="1846031at2"/>
<dbReference type="Gene3D" id="3.40.50.1980">
    <property type="entry name" value="Nitrogenase molybdenum iron protein domain"/>
    <property type="match status" value="2"/>
</dbReference>